<accession>A0A0G0Q6H4</accession>
<proteinExistence type="predicted"/>
<organism evidence="3 4">
    <name type="scientific">candidate division WS6 bacterium GW2011_GWF2_39_15</name>
    <dbReference type="NCBI Taxonomy" id="1619100"/>
    <lineage>
        <taxon>Bacteria</taxon>
        <taxon>Candidatus Dojkabacteria</taxon>
    </lineage>
</organism>
<name>A0A0G0Q6H4_9BACT</name>
<evidence type="ECO:0000313" key="3">
    <source>
        <dbReference type="EMBL" id="KKR06020.1"/>
    </source>
</evidence>
<feature type="transmembrane region" description="Helical" evidence="1">
    <location>
        <begin position="127"/>
        <end position="148"/>
    </location>
</feature>
<dbReference type="EMBL" id="LBWK01000001">
    <property type="protein sequence ID" value="KKR06020.1"/>
    <property type="molecule type" value="Genomic_DNA"/>
</dbReference>
<comment type="caution">
    <text evidence="3">The sequence shown here is derived from an EMBL/GenBank/DDBJ whole genome shotgun (WGS) entry which is preliminary data.</text>
</comment>
<dbReference type="PROSITE" id="PS51354">
    <property type="entry name" value="GLUTAREDOXIN_2"/>
    <property type="match status" value="1"/>
</dbReference>
<dbReference type="Pfam" id="PF00462">
    <property type="entry name" value="Glutaredoxin"/>
    <property type="match status" value="1"/>
</dbReference>
<dbReference type="AlphaFoldDB" id="A0A0G0Q6H4"/>
<keyword evidence="1" id="KW-1133">Transmembrane helix</keyword>
<dbReference type="SUPFAM" id="SSF52833">
    <property type="entry name" value="Thioredoxin-like"/>
    <property type="match status" value="1"/>
</dbReference>
<sequence>MKRVLAFIIGIFFLSVTPLLAVDELPLKMYVRQGCTHCAKVKEFLNTNNLKDKVTELETYNNTENQKMLDEEFKKYDVPNEQRGVPFMVVSDTEYLVGDQPIIQYFADKYNIKVEDQSYQSSPSDTIFLVLGGTVLFAVLGYGLYSVFKKN</sequence>
<dbReference type="Gene3D" id="3.40.30.10">
    <property type="entry name" value="Glutaredoxin"/>
    <property type="match status" value="1"/>
</dbReference>
<evidence type="ECO:0000313" key="4">
    <source>
        <dbReference type="Proteomes" id="UP000034799"/>
    </source>
</evidence>
<dbReference type="InterPro" id="IPR002109">
    <property type="entry name" value="Glutaredoxin"/>
</dbReference>
<dbReference type="STRING" id="1619100.UT34_C0001G0060"/>
<reference evidence="3 4" key="1">
    <citation type="journal article" date="2015" name="Nature">
        <title>rRNA introns, odd ribosomes, and small enigmatic genomes across a large radiation of phyla.</title>
        <authorList>
            <person name="Brown C.T."/>
            <person name="Hug L.A."/>
            <person name="Thomas B.C."/>
            <person name="Sharon I."/>
            <person name="Castelle C.J."/>
            <person name="Singh A."/>
            <person name="Wilkins M.J."/>
            <person name="Williams K.H."/>
            <person name="Banfield J.F."/>
        </authorList>
    </citation>
    <scope>NUCLEOTIDE SEQUENCE [LARGE SCALE GENOMIC DNA]</scope>
</reference>
<keyword evidence="1" id="KW-0472">Membrane</keyword>
<dbReference type="InterPro" id="IPR036249">
    <property type="entry name" value="Thioredoxin-like_sf"/>
</dbReference>
<protein>
    <recommendedName>
        <fullName evidence="2">Glutaredoxin domain-containing protein</fullName>
    </recommendedName>
</protein>
<evidence type="ECO:0000259" key="2">
    <source>
        <dbReference type="Pfam" id="PF00462"/>
    </source>
</evidence>
<gene>
    <name evidence="3" type="ORF">UT34_C0001G0060</name>
</gene>
<keyword evidence="1" id="KW-0812">Transmembrane</keyword>
<dbReference type="Proteomes" id="UP000034799">
    <property type="component" value="Unassembled WGS sequence"/>
</dbReference>
<evidence type="ECO:0000256" key="1">
    <source>
        <dbReference type="SAM" id="Phobius"/>
    </source>
</evidence>
<feature type="domain" description="Glutaredoxin" evidence="2">
    <location>
        <begin position="28"/>
        <end position="86"/>
    </location>
</feature>